<organism evidence="2 3">
    <name type="scientific">Rhodoferax ferrireducens</name>
    <dbReference type="NCBI Taxonomy" id="192843"/>
    <lineage>
        <taxon>Bacteria</taxon>
        <taxon>Pseudomonadati</taxon>
        <taxon>Pseudomonadota</taxon>
        <taxon>Betaproteobacteria</taxon>
        <taxon>Burkholderiales</taxon>
        <taxon>Comamonadaceae</taxon>
        <taxon>Rhodoferax</taxon>
    </lineage>
</organism>
<gene>
    <name evidence="2" type="ORF">J2X19_001750</name>
</gene>
<dbReference type="Pfam" id="PF13304">
    <property type="entry name" value="AAA_21"/>
    <property type="match status" value="1"/>
</dbReference>
<dbReference type="PANTHER" id="PTHR43581">
    <property type="entry name" value="ATP/GTP PHOSPHATASE"/>
    <property type="match status" value="1"/>
</dbReference>
<dbReference type="SUPFAM" id="SSF52540">
    <property type="entry name" value="P-loop containing nucleoside triphosphate hydrolases"/>
    <property type="match status" value="1"/>
</dbReference>
<proteinExistence type="predicted"/>
<evidence type="ECO:0000313" key="2">
    <source>
        <dbReference type="EMBL" id="MDR7377092.1"/>
    </source>
</evidence>
<feature type="domain" description="AAA+ ATPase" evidence="1">
    <location>
        <begin position="187"/>
        <end position="436"/>
    </location>
</feature>
<evidence type="ECO:0000259" key="1">
    <source>
        <dbReference type="SMART" id="SM00382"/>
    </source>
</evidence>
<dbReference type="RefSeq" id="WP_310372512.1">
    <property type="nucleotide sequence ID" value="NZ_JAVDXT010000001.1"/>
</dbReference>
<dbReference type="Proteomes" id="UP001180487">
    <property type="component" value="Unassembled WGS sequence"/>
</dbReference>
<sequence length="516" mass="57232">MQLTFKKLGVRERANSNLLNVFQLTSGDWDDYSFKTSFTLTVVLQGERLEIGTLKIGYKSQPHGWTRETMPETFNQLPEGWFSLGQDVEYYQSLKEKLPGDIRLELLRALRDVVVDDGLHAAVESEKVFKDSLTRGVSQSVINGQFKRVLIGEAQLSDFKFSFKQAADERHAAVSLQFEVAAASHPPTNIHVLIGRNGVGKTTLLNNMVSALVAHSPPTKPSCVFIDRSFIESPLHKDYFSSVISVSFSAFDPFVPPKDRQDRTEGPAYCYIGMKTVRAGGANQPTPPKTDADLVAEFVQSFKLCMSQPEKKARFYKAVSRLASDSNFEEMEWANLAEIDEDEAVEKAAAKAGRMSSGHSIVLLTMTKLVEMVEEKTLVLLDEPESHLHPPLLSAFTRALSELLFSRNGVAIVATHSPVVLQEVPKSCVWKMTRSRLEARSDRPNRETFGENVGVLTREVFGLEVSKSGFHEMLESAVNAGGTFDSILANFDGQLGDEAQAILLSLLRGKSLELPR</sequence>
<dbReference type="InterPro" id="IPR003959">
    <property type="entry name" value="ATPase_AAA_core"/>
</dbReference>
<keyword evidence="3" id="KW-1185">Reference proteome</keyword>
<name>A0ABU2C6Y4_9BURK</name>
<evidence type="ECO:0000313" key="3">
    <source>
        <dbReference type="Proteomes" id="UP001180487"/>
    </source>
</evidence>
<dbReference type="PANTHER" id="PTHR43581:SF2">
    <property type="entry name" value="EXCINUCLEASE ATPASE SUBUNIT"/>
    <property type="match status" value="1"/>
</dbReference>
<dbReference type="InterPro" id="IPR027417">
    <property type="entry name" value="P-loop_NTPase"/>
</dbReference>
<dbReference type="EMBL" id="JAVDXT010000001">
    <property type="protein sequence ID" value="MDR7377092.1"/>
    <property type="molecule type" value="Genomic_DNA"/>
</dbReference>
<reference evidence="2 3" key="1">
    <citation type="submission" date="2023-07" db="EMBL/GenBank/DDBJ databases">
        <title>Sorghum-associated microbial communities from plants grown in Nebraska, USA.</title>
        <authorList>
            <person name="Schachtman D."/>
        </authorList>
    </citation>
    <scope>NUCLEOTIDE SEQUENCE [LARGE SCALE GENOMIC DNA]</scope>
    <source>
        <strain evidence="2 3">BE313</strain>
    </source>
</reference>
<accession>A0ABU2C6Y4</accession>
<comment type="caution">
    <text evidence="2">The sequence shown here is derived from an EMBL/GenBank/DDBJ whole genome shotgun (WGS) entry which is preliminary data.</text>
</comment>
<protein>
    <submittedName>
        <fullName evidence="2">ATPase</fullName>
    </submittedName>
</protein>
<dbReference type="InterPro" id="IPR003593">
    <property type="entry name" value="AAA+_ATPase"/>
</dbReference>
<dbReference type="InterPro" id="IPR051396">
    <property type="entry name" value="Bact_Antivir_Def_Nuclease"/>
</dbReference>
<dbReference type="SMART" id="SM00382">
    <property type="entry name" value="AAA"/>
    <property type="match status" value="1"/>
</dbReference>
<dbReference type="Gene3D" id="3.40.50.300">
    <property type="entry name" value="P-loop containing nucleotide triphosphate hydrolases"/>
    <property type="match status" value="1"/>
</dbReference>